<dbReference type="PANTHER" id="PTHR23081:SF36">
    <property type="entry name" value="RNA POLYMERASE II SUBUNIT A C-TERMINAL DOMAIN PHOSPHATASE"/>
    <property type="match status" value="1"/>
</dbReference>
<dbReference type="InParanoid" id="A0A0G4ENR8"/>
<evidence type="ECO:0000256" key="2">
    <source>
        <dbReference type="ARBA" id="ARBA00013081"/>
    </source>
</evidence>
<gene>
    <name evidence="10" type="ORF">Vbra_12536</name>
</gene>
<feature type="domain" description="BRCT" evidence="8">
    <location>
        <begin position="657"/>
        <end position="735"/>
    </location>
</feature>
<protein>
    <recommendedName>
        <fullName evidence="2">protein-serine/threonine phosphatase</fullName>
        <ecNumber evidence="2">3.1.3.16</ecNumber>
    </recommendedName>
</protein>
<evidence type="ECO:0000256" key="5">
    <source>
        <dbReference type="ARBA" id="ARBA00047761"/>
    </source>
</evidence>
<dbReference type="Gene3D" id="3.40.50.1000">
    <property type="entry name" value="HAD superfamily/HAD-like"/>
    <property type="match status" value="1"/>
</dbReference>
<proteinExistence type="predicted"/>
<dbReference type="InterPro" id="IPR001357">
    <property type="entry name" value="BRCT_dom"/>
</dbReference>
<evidence type="ECO:0000259" key="8">
    <source>
        <dbReference type="PROSITE" id="PS50172"/>
    </source>
</evidence>
<dbReference type="AlphaFoldDB" id="A0A0G4ENR8"/>
<feature type="region of interest" description="Disordered" evidence="7">
    <location>
        <begin position="1"/>
        <end position="50"/>
    </location>
</feature>
<dbReference type="Gene3D" id="3.40.50.10190">
    <property type="entry name" value="BRCT domain"/>
    <property type="match status" value="1"/>
</dbReference>
<comment type="catalytic activity">
    <reaction evidence="6">
        <text>O-phospho-L-threonyl-[protein] + H2O = L-threonyl-[protein] + phosphate</text>
        <dbReference type="Rhea" id="RHEA:47004"/>
        <dbReference type="Rhea" id="RHEA-COMP:11060"/>
        <dbReference type="Rhea" id="RHEA-COMP:11605"/>
        <dbReference type="ChEBI" id="CHEBI:15377"/>
        <dbReference type="ChEBI" id="CHEBI:30013"/>
        <dbReference type="ChEBI" id="CHEBI:43474"/>
        <dbReference type="ChEBI" id="CHEBI:61977"/>
        <dbReference type="EC" id="3.1.3.16"/>
    </reaction>
</comment>
<dbReference type="EMBL" id="CDMY01000276">
    <property type="protein sequence ID" value="CEL99253.1"/>
    <property type="molecule type" value="Genomic_DNA"/>
</dbReference>
<keyword evidence="4" id="KW-0539">Nucleus</keyword>
<dbReference type="GO" id="GO:0008420">
    <property type="term" value="F:RNA polymerase II CTD heptapeptide repeat phosphatase activity"/>
    <property type="evidence" value="ECO:0007669"/>
    <property type="project" value="InterPro"/>
</dbReference>
<dbReference type="SUPFAM" id="SSF56784">
    <property type="entry name" value="HAD-like"/>
    <property type="match status" value="1"/>
</dbReference>
<feature type="compositionally biased region" description="Pro residues" evidence="7">
    <location>
        <begin position="8"/>
        <end position="18"/>
    </location>
</feature>
<dbReference type="InterPro" id="IPR036412">
    <property type="entry name" value="HAD-like_sf"/>
</dbReference>
<dbReference type="SMART" id="SM00577">
    <property type="entry name" value="CPDc"/>
    <property type="match status" value="1"/>
</dbReference>
<dbReference type="GO" id="GO:0005634">
    <property type="term" value="C:nucleus"/>
    <property type="evidence" value="ECO:0007669"/>
    <property type="project" value="UniProtKB-SubCell"/>
</dbReference>
<dbReference type="EC" id="3.1.3.16" evidence="2"/>
<dbReference type="VEuPathDB" id="CryptoDB:Vbra_12536"/>
<dbReference type="CDD" id="cd07521">
    <property type="entry name" value="HAD_FCP1-like"/>
    <property type="match status" value="1"/>
</dbReference>
<evidence type="ECO:0000313" key="10">
    <source>
        <dbReference type="EMBL" id="CEL99253.1"/>
    </source>
</evidence>
<keyword evidence="11" id="KW-1185">Reference proteome</keyword>
<sequence length="855" mass="94122">MSEQSGLSPPPPPPPSAAPPSANLNPDHQQPPCPPLDPPPNPIPNPIAASDADIYSPETINEQGFFDAARFQRLMHFYRQQSDPTLQRLHPWRRGHNVRRISQLEPLAGPAGLEVLSGGDQPEREAATVQQQRKRKLADNGGADTADSTTLVRQDSDMLVNGVERDVFSGNGGLEGEDVRMADHPAIDAADGGRDGDAGNSRMELIDSPNDESSPAAARDPCYAAHNKSSITPMPRRPTKAAKQGPFADLLMPPRQETFATMAAADISSIQIDRMSPLKARQARPSPHSDHTSFYKTRPAEKLRLILDIDNTLVHTVQVGHVAQSNSGATGVPYKLNGADFLDSTGKPELYIWRHAGAEGGEGGGGQQGATPLYYYIKLRPGVRDFLRSLAPYYDFAIYTSGVQVYAYVVLAILDPERKLFADRNVVCREESQPKEDTKELKKLFEDPRDRSISVIVDDKVGVWINPSEQPLVIQSDPYMFLNTTLTHKAVPPPPLFNHQHQLMADQANLYAGITTVVTHPAFEGRYERLPDSDKQHELTTEIFKLFNGFTLPLKREGDGTTASANGVSGGGGGGVMDSDRQLCYLKELLLKLYRRYQMEGGRREVRSLLKDIRQETLQGVRMQFAGFLGTHSECRGHETLTSSPNQRAYGPFGWVQQDELKKHLESMGAVLTADKDLRSDTTHLAVWSELQSGSKIDTVRQWRQQGASIECVHWSWIQACASTWTRLPETLFEPLPLYAKMPFRDRDLNTPMPQQAIEVAGQTVSSTINMYMKTIWDHTGSLASSARPKKVWKTAKAAQTGKGAKAFREYVCPCAKVEGNLVAGLGDVVRLKGRSAASTSASMGPELFIPSSFS</sequence>
<evidence type="ECO:0000256" key="4">
    <source>
        <dbReference type="ARBA" id="ARBA00023242"/>
    </source>
</evidence>
<dbReference type="OrthoDB" id="10249888at2759"/>
<dbReference type="InterPro" id="IPR023214">
    <property type="entry name" value="HAD_sf"/>
</dbReference>
<organism evidence="10 11">
    <name type="scientific">Vitrella brassicaformis (strain CCMP3155)</name>
    <dbReference type="NCBI Taxonomy" id="1169540"/>
    <lineage>
        <taxon>Eukaryota</taxon>
        <taxon>Sar</taxon>
        <taxon>Alveolata</taxon>
        <taxon>Colpodellida</taxon>
        <taxon>Vitrellaceae</taxon>
        <taxon>Vitrella</taxon>
    </lineage>
</organism>
<feature type="domain" description="FCP1 homology" evidence="9">
    <location>
        <begin position="298"/>
        <end position="503"/>
    </location>
</feature>
<reference evidence="10 11" key="1">
    <citation type="submission" date="2014-11" db="EMBL/GenBank/DDBJ databases">
        <authorList>
            <person name="Zhu J."/>
            <person name="Qi W."/>
            <person name="Song R."/>
        </authorList>
    </citation>
    <scope>NUCLEOTIDE SEQUENCE [LARGE SCALE GENOMIC DNA]</scope>
</reference>
<feature type="compositionally biased region" description="Pro residues" evidence="7">
    <location>
        <begin position="29"/>
        <end position="45"/>
    </location>
</feature>
<evidence type="ECO:0000256" key="6">
    <source>
        <dbReference type="ARBA" id="ARBA00048336"/>
    </source>
</evidence>
<name>A0A0G4ENR8_VITBC</name>
<dbReference type="PROSITE" id="PS50969">
    <property type="entry name" value="FCP1"/>
    <property type="match status" value="1"/>
</dbReference>
<feature type="region of interest" description="Disordered" evidence="7">
    <location>
        <begin position="111"/>
        <end position="153"/>
    </location>
</feature>
<comment type="catalytic activity">
    <reaction evidence="5">
        <text>O-phospho-L-seryl-[protein] + H2O = L-seryl-[protein] + phosphate</text>
        <dbReference type="Rhea" id="RHEA:20629"/>
        <dbReference type="Rhea" id="RHEA-COMP:9863"/>
        <dbReference type="Rhea" id="RHEA-COMP:11604"/>
        <dbReference type="ChEBI" id="CHEBI:15377"/>
        <dbReference type="ChEBI" id="CHEBI:29999"/>
        <dbReference type="ChEBI" id="CHEBI:43474"/>
        <dbReference type="ChEBI" id="CHEBI:83421"/>
        <dbReference type="EC" id="3.1.3.16"/>
    </reaction>
</comment>
<keyword evidence="3" id="KW-0378">Hydrolase</keyword>
<dbReference type="Pfam" id="PF03031">
    <property type="entry name" value="NIF"/>
    <property type="match status" value="1"/>
</dbReference>
<dbReference type="SUPFAM" id="SSF52113">
    <property type="entry name" value="BRCT domain"/>
    <property type="match status" value="1"/>
</dbReference>
<evidence type="ECO:0000259" key="9">
    <source>
        <dbReference type="PROSITE" id="PS50969"/>
    </source>
</evidence>
<dbReference type="PROSITE" id="PS50172">
    <property type="entry name" value="BRCT"/>
    <property type="match status" value="1"/>
</dbReference>
<dbReference type="STRING" id="1169540.A0A0G4ENR8"/>
<comment type="subcellular location">
    <subcellularLocation>
        <location evidence="1">Nucleus</location>
    </subcellularLocation>
</comment>
<accession>A0A0G4ENR8</accession>
<evidence type="ECO:0000256" key="1">
    <source>
        <dbReference type="ARBA" id="ARBA00004123"/>
    </source>
</evidence>
<dbReference type="PANTHER" id="PTHR23081">
    <property type="entry name" value="RNA POLYMERASE II CTD PHOSPHATASE"/>
    <property type="match status" value="1"/>
</dbReference>
<evidence type="ECO:0000313" key="11">
    <source>
        <dbReference type="Proteomes" id="UP000041254"/>
    </source>
</evidence>
<dbReference type="InterPro" id="IPR004274">
    <property type="entry name" value="FCP1_dom"/>
</dbReference>
<evidence type="ECO:0000256" key="7">
    <source>
        <dbReference type="SAM" id="MobiDB-lite"/>
    </source>
</evidence>
<feature type="compositionally biased region" description="Low complexity" evidence="7">
    <location>
        <begin position="19"/>
        <end position="28"/>
    </location>
</feature>
<dbReference type="Proteomes" id="UP000041254">
    <property type="component" value="Unassembled WGS sequence"/>
</dbReference>
<evidence type="ECO:0000256" key="3">
    <source>
        <dbReference type="ARBA" id="ARBA00022801"/>
    </source>
</evidence>
<dbReference type="InterPro" id="IPR036420">
    <property type="entry name" value="BRCT_dom_sf"/>
</dbReference>
<dbReference type="InterPro" id="IPR039189">
    <property type="entry name" value="Fcp1"/>
</dbReference>